<dbReference type="HOGENOM" id="CLU_2543231_0_0_1"/>
<proteinExistence type="predicted"/>
<evidence type="ECO:0000313" key="2">
    <source>
        <dbReference type="Proteomes" id="UP000054538"/>
    </source>
</evidence>
<dbReference type="OrthoDB" id="2702249at2759"/>
<gene>
    <name evidence="1" type="ORF">PAXRUDRAFT_159630</name>
</gene>
<dbReference type="InParanoid" id="A0A0D0DNC4"/>
<accession>A0A0D0DNC4</accession>
<reference evidence="1 2" key="1">
    <citation type="submission" date="2014-04" db="EMBL/GenBank/DDBJ databases">
        <authorList>
            <consortium name="DOE Joint Genome Institute"/>
            <person name="Kuo A."/>
            <person name="Kohler A."/>
            <person name="Jargeat P."/>
            <person name="Nagy L.G."/>
            <person name="Floudas D."/>
            <person name="Copeland A."/>
            <person name="Barry K.W."/>
            <person name="Cichocki N."/>
            <person name="Veneault-Fourrey C."/>
            <person name="LaButti K."/>
            <person name="Lindquist E.A."/>
            <person name="Lipzen A."/>
            <person name="Lundell T."/>
            <person name="Morin E."/>
            <person name="Murat C."/>
            <person name="Sun H."/>
            <person name="Tunlid A."/>
            <person name="Henrissat B."/>
            <person name="Grigoriev I.V."/>
            <person name="Hibbett D.S."/>
            <person name="Martin F."/>
            <person name="Nordberg H.P."/>
            <person name="Cantor M.N."/>
            <person name="Hua S.X."/>
        </authorList>
    </citation>
    <scope>NUCLEOTIDE SEQUENCE [LARGE SCALE GENOMIC DNA]</scope>
    <source>
        <strain evidence="1 2">Ve08.2h10</strain>
    </source>
</reference>
<keyword evidence="2" id="KW-1185">Reference proteome</keyword>
<reference evidence="2" key="2">
    <citation type="submission" date="2015-01" db="EMBL/GenBank/DDBJ databases">
        <title>Evolutionary Origins and Diversification of the Mycorrhizal Mutualists.</title>
        <authorList>
            <consortium name="DOE Joint Genome Institute"/>
            <consortium name="Mycorrhizal Genomics Consortium"/>
            <person name="Kohler A."/>
            <person name="Kuo A."/>
            <person name="Nagy L.G."/>
            <person name="Floudas D."/>
            <person name="Copeland A."/>
            <person name="Barry K.W."/>
            <person name="Cichocki N."/>
            <person name="Veneault-Fourrey C."/>
            <person name="LaButti K."/>
            <person name="Lindquist E.A."/>
            <person name="Lipzen A."/>
            <person name="Lundell T."/>
            <person name="Morin E."/>
            <person name="Murat C."/>
            <person name="Riley R."/>
            <person name="Ohm R."/>
            <person name="Sun H."/>
            <person name="Tunlid A."/>
            <person name="Henrissat B."/>
            <person name="Grigoriev I.V."/>
            <person name="Hibbett D.S."/>
            <person name="Martin F."/>
        </authorList>
    </citation>
    <scope>NUCLEOTIDE SEQUENCE [LARGE SCALE GENOMIC DNA]</scope>
    <source>
        <strain evidence="2">Ve08.2h10</strain>
    </source>
</reference>
<dbReference type="AlphaFoldDB" id="A0A0D0DNC4"/>
<dbReference type="EMBL" id="KN826107">
    <property type="protein sequence ID" value="KIK80075.1"/>
    <property type="molecule type" value="Genomic_DNA"/>
</dbReference>
<organism evidence="1 2">
    <name type="scientific">Paxillus rubicundulus Ve08.2h10</name>
    <dbReference type="NCBI Taxonomy" id="930991"/>
    <lineage>
        <taxon>Eukaryota</taxon>
        <taxon>Fungi</taxon>
        <taxon>Dikarya</taxon>
        <taxon>Basidiomycota</taxon>
        <taxon>Agaricomycotina</taxon>
        <taxon>Agaricomycetes</taxon>
        <taxon>Agaricomycetidae</taxon>
        <taxon>Boletales</taxon>
        <taxon>Paxilineae</taxon>
        <taxon>Paxillaceae</taxon>
        <taxon>Paxillus</taxon>
    </lineage>
</organism>
<dbReference type="Proteomes" id="UP000054538">
    <property type="component" value="Unassembled WGS sequence"/>
</dbReference>
<name>A0A0D0DNC4_9AGAM</name>
<protein>
    <submittedName>
        <fullName evidence="1">Uncharacterized protein</fullName>
    </submittedName>
</protein>
<evidence type="ECO:0000313" key="1">
    <source>
        <dbReference type="EMBL" id="KIK80075.1"/>
    </source>
</evidence>
<sequence length="83" mass="9711">MSALHDFYLKEHLRRQEDTLARALEQVEAVEEISVRITLRFTQLAGQSERRQRKLAYLSLLEVSLVLLKEGNDILSQHFCRIS</sequence>